<name>A0A0L7LAN7_OPEBR</name>
<dbReference type="InterPro" id="IPR035996">
    <property type="entry name" value="4pyrrol_Methylase_sf"/>
</dbReference>
<reference evidence="1 2" key="1">
    <citation type="journal article" date="2015" name="Genome Biol. Evol.">
        <title>The genome of winter moth (Operophtera brumata) provides a genomic perspective on sexual dimorphism and phenology.</title>
        <authorList>
            <person name="Derks M.F."/>
            <person name="Smit S."/>
            <person name="Salis L."/>
            <person name="Schijlen E."/>
            <person name="Bossers A."/>
            <person name="Mateman C."/>
            <person name="Pijl A.S."/>
            <person name="de Ridder D."/>
            <person name="Groenen M.A."/>
            <person name="Visser M.E."/>
            <person name="Megens H.J."/>
        </authorList>
    </citation>
    <scope>NUCLEOTIDE SEQUENCE [LARGE SCALE GENOMIC DNA]</scope>
    <source>
        <strain evidence="1">WM2013NL</strain>
        <tissue evidence="1">Head and thorax</tissue>
    </source>
</reference>
<dbReference type="AlphaFoldDB" id="A0A0L7LAN7"/>
<dbReference type="InterPro" id="IPR014776">
    <property type="entry name" value="4pyrrole_Mease_sub2"/>
</dbReference>
<gene>
    <name evidence="1" type="ORF">OBRU01_12611</name>
</gene>
<accession>A0A0L7LAN7</accession>
<dbReference type="PANTHER" id="PTHR10882">
    <property type="entry name" value="DIPHTHINE SYNTHASE"/>
    <property type="match status" value="1"/>
</dbReference>
<dbReference type="SUPFAM" id="SSF53790">
    <property type="entry name" value="Tetrapyrrole methylase"/>
    <property type="match status" value="1"/>
</dbReference>
<dbReference type="InterPro" id="IPR004551">
    <property type="entry name" value="Dphthn_synthase"/>
</dbReference>
<protein>
    <submittedName>
        <fullName evidence="1">Diphthine synthase</fullName>
    </submittedName>
</protein>
<organism evidence="1 2">
    <name type="scientific">Operophtera brumata</name>
    <name type="common">Winter moth</name>
    <name type="synonym">Phalaena brumata</name>
    <dbReference type="NCBI Taxonomy" id="104452"/>
    <lineage>
        <taxon>Eukaryota</taxon>
        <taxon>Metazoa</taxon>
        <taxon>Ecdysozoa</taxon>
        <taxon>Arthropoda</taxon>
        <taxon>Hexapoda</taxon>
        <taxon>Insecta</taxon>
        <taxon>Pterygota</taxon>
        <taxon>Neoptera</taxon>
        <taxon>Endopterygota</taxon>
        <taxon>Lepidoptera</taxon>
        <taxon>Glossata</taxon>
        <taxon>Ditrysia</taxon>
        <taxon>Geometroidea</taxon>
        <taxon>Geometridae</taxon>
        <taxon>Larentiinae</taxon>
        <taxon>Operophtera</taxon>
    </lineage>
</organism>
<proteinExistence type="predicted"/>
<comment type="caution">
    <text evidence="1">The sequence shown here is derived from an EMBL/GenBank/DDBJ whole genome shotgun (WGS) entry which is preliminary data.</text>
</comment>
<dbReference type="GO" id="GO:0008168">
    <property type="term" value="F:methyltransferase activity"/>
    <property type="evidence" value="ECO:0007669"/>
    <property type="project" value="InterPro"/>
</dbReference>
<evidence type="ECO:0000313" key="2">
    <source>
        <dbReference type="Proteomes" id="UP000037510"/>
    </source>
</evidence>
<keyword evidence="2" id="KW-1185">Reference proteome</keyword>
<dbReference type="Gene3D" id="3.30.950.10">
    <property type="entry name" value="Methyltransferase, Cobalt-precorrin-4 Transmethylase, Domain 2"/>
    <property type="match status" value="2"/>
</dbReference>
<dbReference type="Proteomes" id="UP000037510">
    <property type="component" value="Unassembled WGS sequence"/>
</dbReference>
<dbReference type="PANTHER" id="PTHR10882:SF0">
    <property type="entry name" value="DIPHTHINE METHYL ESTER SYNTHASE"/>
    <property type="match status" value="1"/>
</dbReference>
<dbReference type="GO" id="GO:0017183">
    <property type="term" value="P:protein histidyl modification to diphthamide"/>
    <property type="evidence" value="ECO:0007669"/>
    <property type="project" value="InterPro"/>
</dbReference>
<evidence type="ECO:0000313" key="1">
    <source>
        <dbReference type="EMBL" id="KOB72537.1"/>
    </source>
</evidence>
<sequence>LYNFGEKVSIPYWTENWKPDSFFEKIVGNFSRNLHTLCLLGIQKESTAVGLSRVGAPDQKIAVMSLEAMQQCELGAPLHSLVIPAPQLHPLEVDYLAQFR</sequence>
<dbReference type="STRING" id="104452.A0A0L7LAN7"/>
<feature type="non-terminal residue" evidence="1">
    <location>
        <position position="1"/>
    </location>
</feature>
<dbReference type="EMBL" id="JTDY01001922">
    <property type="protein sequence ID" value="KOB72537.1"/>
    <property type="molecule type" value="Genomic_DNA"/>
</dbReference>